<evidence type="ECO:0000256" key="11">
    <source>
        <dbReference type="RuleBase" id="RU004324"/>
    </source>
</evidence>
<evidence type="ECO:0000256" key="9">
    <source>
        <dbReference type="ARBA" id="ARBA00022842"/>
    </source>
</evidence>
<dbReference type="Gene3D" id="3.40.50.2020">
    <property type="match status" value="2"/>
</dbReference>
<dbReference type="Pfam" id="PF13793">
    <property type="entry name" value="Pribosyltran_N"/>
    <property type="match status" value="1"/>
</dbReference>
<evidence type="ECO:0000256" key="4">
    <source>
        <dbReference type="ARBA" id="ARBA00022723"/>
    </source>
</evidence>
<dbReference type="PANTHER" id="PTHR10210">
    <property type="entry name" value="RIBOSE-PHOSPHATE DIPHOSPHOKINASE FAMILY MEMBER"/>
    <property type="match status" value="1"/>
</dbReference>
<feature type="domain" description="Phosphoribosyltransferase" evidence="12">
    <location>
        <begin position="290"/>
        <end position="354"/>
    </location>
</feature>
<reference evidence="14" key="1">
    <citation type="submission" date="2020-01" db="EMBL/GenBank/DDBJ databases">
        <title>Genome sequence of Kobresia littledalei, the first chromosome-level genome in the family Cyperaceae.</title>
        <authorList>
            <person name="Qu G."/>
        </authorList>
    </citation>
    <scope>NUCLEOTIDE SEQUENCE</scope>
    <source>
        <strain evidence="14">C.B.Clarke</strain>
        <tissue evidence="14">Leaf</tissue>
    </source>
</reference>
<evidence type="ECO:0000256" key="1">
    <source>
        <dbReference type="ARBA" id="ARBA00006478"/>
    </source>
</evidence>
<name>A0A833VVZ2_9POAL</name>
<dbReference type="GO" id="GO:0004749">
    <property type="term" value="F:ribose phosphate diphosphokinase activity"/>
    <property type="evidence" value="ECO:0007669"/>
    <property type="project" value="UniProtKB-EC"/>
</dbReference>
<dbReference type="InterPro" id="IPR029099">
    <property type="entry name" value="Pribosyltran_N"/>
</dbReference>
<protein>
    <recommendedName>
        <fullName evidence="2">ribose-phosphate diphosphokinase</fullName>
        <ecNumber evidence="2">2.7.6.1</ecNumber>
    </recommendedName>
</protein>
<evidence type="ECO:0000313" key="15">
    <source>
        <dbReference type="Proteomes" id="UP000623129"/>
    </source>
</evidence>
<keyword evidence="6" id="KW-0547">Nucleotide-binding</keyword>
<comment type="similarity">
    <text evidence="1 11">Belongs to the ribose-phosphate pyrophosphokinase family.</text>
</comment>
<proteinExistence type="inferred from homology"/>
<keyword evidence="5 11" id="KW-0545">Nucleotide biosynthesis</keyword>
<dbReference type="GO" id="GO:0006015">
    <property type="term" value="P:5-phosphoribose 1-diphosphate biosynthetic process"/>
    <property type="evidence" value="ECO:0007669"/>
    <property type="project" value="TreeGrafter"/>
</dbReference>
<dbReference type="InterPro" id="IPR005946">
    <property type="entry name" value="Rib-P_diPkinase"/>
</dbReference>
<keyword evidence="8" id="KW-0067">ATP-binding</keyword>
<dbReference type="EC" id="2.7.6.1" evidence="2"/>
<dbReference type="NCBIfam" id="TIGR01251">
    <property type="entry name" value="ribP_PPkin"/>
    <property type="match status" value="1"/>
</dbReference>
<dbReference type="AlphaFoldDB" id="A0A833VVZ2"/>
<dbReference type="GO" id="GO:0005524">
    <property type="term" value="F:ATP binding"/>
    <property type="evidence" value="ECO:0007669"/>
    <property type="project" value="UniProtKB-KW"/>
</dbReference>
<dbReference type="CDD" id="cd06223">
    <property type="entry name" value="PRTases_typeI"/>
    <property type="match status" value="1"/>
</dbReference>
<dbReference type="FunFam" id="3.40.50.2020:FF:000032">
    <property type="entry name" value="ribose-phosphate pyrophosphokinase 4"/>
    <property type="match status" value="1"/>
</dbReference>
<evidence type="ECO:0000256" key="5">
    <source>
        <dbReference type="ARBA" id="ARBA00022727"/>
    </source>
</evidence>
<keyword evidence="7 14" id="KW-0418">Kinase</keyword>
<feature type="domain" description="Ribose-phosphate pyrophosphokinase N-terminal" evidence="13">
    <location>
        <begin position="95"/>
        <end position="208"/>
    </location>
</feature>
<evidence type="ECO:0000256" key="2">
    <source>
        <dbReference type="ARBA" id="ARBA00013247"/>
    </source>
</evidence>
<evidence type="ECO:0000256" key="7">
    <source>
        <dbReference type="ARBA" id="ARBA00022777"/>
    </source>
</evidence>
<evidence type="ECO:0000313" key="14">
    <source>
        <dbReference type="EMBL" id="KAF3337528.1"/>
    </source>
</evidence>
<dbReference type="FunFam" id="3.40.50.2020:FF:000034">
    <property type="entry name" value="Ribose-phosphate pyrophosphokinase 4"/>
    <property type="match status" value="1"/>
</dbReference>
<keyword evidence="4" id="KW-0479">Metal-binding</keyword>
<dbReference type="GO" id="GO:0005737">
    <property type="term" value="C:cytoplasm"/>
    <property type="evidence" value="ECO:0007669"/>
    <property type="project" value="TreeGrafter"/>
</dbReference>
<dbReference type="Proteomes" id="UP000623129">
    <property type="component" value="Unassembled WGS sequence"/>
</dbReference>
<dbReference type="GO" id="GO:0006164">
    <property type="term" value="P:purine nucleotide biosynthetic process"/>
    <property type="evidence" value="ECO:0007669"/>
    <property type="project" value="TreeGrafter"/>
</dbReference>
<dbReference type="EMBL" id="SWLB01000006">
    <property type="protein sequence ID" value="KAF3337528.1"/>
    <property type="molecule type" value="Genomic_DNA"/>
</dbReference>
<sequence length="404" mass="45017">MASAPYSSFRTLTLNPEPKPAFPVRTGTRNPLLSICRKSSVRVQSHVDLSPEITGGLHLNHPMQSYNPLEPAAEAVVGPSVAFVPRPKRARKNVLLFYCEEMKDLARRVVAESDAIELRSISWKKFEDGFPNLFITNAHEIRGQHVAFLASFSSPQVIFEQLSIIYALPRLFISSFTVVLPFFPTGSSERMEDEGDVATAFTLARILSNIPISRGGPTSIVIFDIHALQERFYFGDNVLPCFESAVPLLKNRLQELPDSDNISIAFPDDGAWKRFHKQLQHFPVIVCNKVREGEQRIVRIKEGDPRGRHVVIVDDLVQSGSTLIECQKVLAAHGAAKISAYVTHGIFPNRSWKRFKYDNGVGPENGLSHFWITDSCQLTVNEIKNQAPFEIISLSGAIAAALQI</sequence>
<comment type="catalytic activity">
    <reaction evidence="10">
        <text>D-ribose 5-phosphate + ATP = 5-phospho-alpha-D-ribose 1-diphosphate + AMP + H(+)</text>
        <dbReference type="Rhea" id="RHEA:15609"/>
        <dbReference type="ChEBI" id="CHEBI:15378"/>
        <dbReference type="ChEBI" id="CHEBI:30616"/>
        <dbReference type="ChEBI" id="CHEBI:58017"/>
        <dbReference type="ChEBI" id="CHEBI:78346"/>
        <dbReference type="ChEBI" id="CHEBI:456215"/>
        <dbReference type="EC" id="2.7.6.1"/>
    </reaction>
</comment>
<dbReference type="GO" id="GO:0002189">
    <property type="term" value="C:ribose phosphate diphosphokinase complex"/>
    <property type="evidence" value="ECO:0007669"/>
    <property type="project" value="TreeGrafter"/>
</dbReference>
<dbReference type="SUPFAM" id="SSF53271">
    <property type="entry name" value="PRTase-like"/>
    <property type="match status" value="2"/>
</dbReference>
<evidence type="ECO:0000256" key="8">
    <source>
        <dbReference type="ARBA" id="ARBA00022840"/>
    </source>
</evidence>
<dbReference type="InterPro" id="IPR029057">
    <property type="entry name" value="PRTase-like"/>
</dbReference>
<keyword evidence="9" id="KW-0460">Magnesium</keyword>
<dbReference type="PANTHER" id="PTHR10210:SF45">
    <property type="entry name" value="RIBOSE-PHOSPHATE PYROPHOSPHOKINASE 3, CHLOROPLASTIC"/>
    <property type="match status" value="1"/>
</dbReference>
<evidence type="ECO:0000259" key="13">
    <source>
        <dbReference type="Pfam" id="PF13793"/>
    </source>
</evidence>
<dbReference type="SMART" id="SM01400">
    <property type="entry name" value="Pribosyltran_N"/>
    <property type="match status" value="1"/>
</dbReference>
<accession>A0A833VVZ2</accession>
<keyword evidence="15" id="KW-1185">Reference proteome</keyword>
<evidence type="ECO:0000256" key="3">
    <source>
        <dbReference type="ARBA" id="ARBA00022679"/>
    </source>
</evidence>
<dbReference type="GO" id="GO:0016301">
    <property type="term" value="F:kinase activity"/>
    <property type="evidence" value="ECO:0007669"/>
    <property type="project" value="UniProtKB-KW"/>
</dbReference>
<organism evidence="14 15">
    <name type="scientific">Carex littledalei</name>
    <dbReference type="NCBI Taxonomy" id="544730"/>
    <lineage>
        <taxon>Eukaryota</taxon>
        <taxon>Viridiplantae</taxon>
        <taxon>Streptophyta</taxon>
        <taxon>Embryophyta</taxon>
        <taxon>Tracheophyta</taxon>
        <taxon>Spermatophyta</taxon>
        <taxon>Magnoliopsida</taxon>
        <taxon>Liliopsida</taxon>
        <taxon>Poales</taxon>
        <taxon>Cyperaceae</taxon>
        <taxon>Cyperoideae</taxon>
        <taxon>Cariceae</taxon>
        <taxon>Carex</taxon>
        <taxon>Carex subgen. Euthyceras</taxon>
    </lineage>
</organism>
<comment type="caution">
    <text evidence="14">The sequence shown here is derived from an EMBL/GenBank/DDBJ whole genome shotgun (WGS) entry which is preliminary data.</text>
</comment>
<dbReference type="InterPro" id="IPR000836">
    <property type="entry name" value="PRTase_dom"/>
</dbReference>
<dbReference type="Pfam" id="PF00156">
    <property type="entry name" value="Pribosyltran"/>
    <property type="match status" value="1"/>
</dbReference>
<evidence type="ECO:0000256" key="10">
    <source>
        <dbReference type="ARBA" id="ARBA00049535"/>
    </source>
</evidence>
<dbReference type="OrthoDB" id="10263753at2759"/>
<keyword evidence="3" id="KW-0808">Transferase</keyword>
<evidence type="ECO:0000259" key="12">
    <source>
        <dbReference type="Pfam" id="PF00156"/>
    </source>
</evidence>
<evidence type="ECO:0000256" key="6">
    <source>
        <dbReference type="ARBA" id="ARBA00022741"/>
    </source>
</evidence>
<gene>
    <name evidence="14" type="ORF">FCM35_KLT18115</name>
</gene>
<dbReference type="GO" id="GO:0000287">
    <property type="term" value="F:magnesium ion binding"/>
    <property type="evidence" value="ECO:0007669"/>
    <property type="project" value="InterPro"/>
</dbReference>